<accession>A0A4U5NW21</accession>
<name>A0A4U5NW21_STECR</name>
<dbReference type="SUPFAM" id="SSF57567">
    <property type="entry name" value="Serine protease inhibitors"/>
    <property type="match status" value="1"/>
</dbReference>
<dbReference type="AlphaFoldDB" id="A0A4U5NW21"/>
<dbReference type="Gene3D" id="2.10.25.10">
    <property type="entry name" value="Laminin"/>
    <property type="match status" value="1"/>
</dbReference>
<protein>
    <submittedName>
        <fullName evidence="3">Uncharacterized protein</fullName>
    </submittedName>
</protein>
<keyword evidence="4" id="KW-1185">Reference proteome</keyword>
<feature type="signal peptide" evidence="2">
    <location>
        <begin position="1"/>
        <end position="23"/>
    </location>
</feature>
<evidence type="ECO:0000256" key="2">
    <source>
        <dbReference type="SAM" id="SignalP"/>
    </source>
</evidence>
<sequence length="120" mass="13386">MRLYWSLCVLVLVSDCVITSVISRECPPGEVWIECGGCENTCECPSRVCDETECRTGCFCDPDKPFLVRNNSTCVNYWECDKLSYGCCPACQASERCVLTPKTCGRPPCQSPTAKCERTF</sequence>
<reference evidence="3 4" key="2">
    <citation type="journal article" date="2019" name="G3 (Bethesda)">
        <title>Hybrid Assembly of the Genome of the Entomopathogenic Nematode Steinernema carpocapsae Identifies the X-Chromosome.</title>
        <authorList>
            <person name="Serra L."/>
            <person name="Macchietto M."/>
            <person name="Macias-Munoz A."/>
            <person name="McGill C.J."/>
            <person name="Rodriguez I.M."/>
            <person name="Rodriguez B."/>
            <person name="Murad R."/>
            <person name="Mortazavi A."/>
        </authorList>
    </citation>
    <scope>NUCLEOTIDE SEQUENCE [LARGE SCALE GENOMIC DNA]</scope>
    <source>
        <strain evidence="3 4">ALL</strain>
    </source>
</reference>
<keyword evidence="1" id="KW-0722">Serine protease inhibitor</keyword>
<feature type="chain" id="PRO_5020182961" evidence="2">
    <location>
        <begin position="24"/>
        <end position="120"/>
    </location>
</feature>
<keyword evidence="1" id="KW-0646">Protease inhibitor</keyword>
<dbReference type="OrthoDB" id="6236007at2759"/>
<evidence type="ECO:0000256" key="1">
    <source>
        <dbReference type="ARBA" id="ARBA00022900"/>
    </source>
</evidence>
<reference evidence="3 4" key="1">
    <citation type="journal article" date="2015" name="Genome Biol.">
        <title>Comparative genomics of Steinernema reveals deeply conserved gene regulatory networks.</title>
        <authorList>
            <person name="Dillman A.R."/>
            <person name="Macchietto M."/>
            <person name="Porter C.F."/>
            <person name="Rogers A."/>
            <person name="Williams B."/>
            <person name="Antoshechkin I."/>
            <person name="Lee M.M."/>
            <person name="Goodwin Z."/>
            <person name="Lu X."/>
            <person name="Lewis E.E."/>
            <person name="Goodrich-Blair H."/>
            <person name="Stock S.P."/>
            <person name="Adams B.J."/>
            <person name="Sternberg P.W."/>
            <person name="Mortazavi A."/>
        </authorList>
    </citation>
    <scope>NUCLEOTIDE SEQUENCE [LARGE SCALE GENOMIC DNA]</scope>
    <source>
        <strain evidence="3 4">ALL</strain>
    </source>
</reference>
<evidence type="ECO:0000313" key="4">
    <source>
        <dbReference type="Proteomes" id="UP000298663"/>
    </source>
</evidence>
<keyword evidence="2" id="KW-0732">Signal</keyword>
<proteinExistence type="predicted"/>
<dbReference type="EMBL" id="AZBU02000003">
    <property type="protein sequence ID" value="TKR87759.1"/>
    <property type="molecule type" value="Genomic_DNA"/>
</dbReference>
<dbReference type="InterPro" id="IPR036084">
    <property type="entry name" value="Ser_inhib-like_sf"/>
</dbReference>
<dbReference type="GO" id="GO:0004867">
    <property type="term" value="F:serine-type endopeptidase inhibitor activity"/>
    <property type="evidence" value="ECO:0007669"/>
    <property type="project" value="UniProtKB-KW"/>
</dbReference>
<organism evidence="3 4">
    <name type="scientific">Steinernema carpocapsae</name>
    <name type="common">Entomopathogenic nematode</name>
    <dbReference type="NCBI Taxonomy" id="34508"/>
    <lineage>
        <taxon>Eukaryota</taxon>
        <taxon>Metazoa</taxon>
        <taxon>Ecdysozoa</taxon>
        <taxon>Nematoda</taxon>
        <taxon>Chromadorea</taxon>
        <taxon>Rhabditida</taxon>
        <taxon>Tylenchina</taxon>
        <taxon>Panagrolaimomorpha</taxon>
        <taxon>Strongyloidoidea</taxon>
        <taxon>Steinernematidae</taxon>
        <taxon>Steinernema</taxon>
    </lineage>
</organism>
<comment type="caution">
    <text evidence="3">The sequence shown here is derived from an EMBL/GenBank/DDBJ whole genome shotgun (WGS) entry which is preliminary data.</text>
</comment>
<dbReference type="Proteomes" id="UP000298663">
    <property type="component" value="Unassembled WGS sequence"/>
</dbReference>
<evidence type="ECO:0000313" key="3">
    <source>
        <dbReference type="EMBL" id="TKR87759.1"/>
    </source>
</evidence>
<gene>
    <name evidence="3" type="ORF">L596_012110</name>
</gene>